<dbReference type="EMBL" id="QTSX02001023">
    <property type="protein sequence ID" value="KAJ9083363.1"/>
    <property type="molecule type" value="Genomic_DNA"/>
</dbReference>
<evidence type="ECO:0000313" key="2">
    <source>
        <dbReference type="Proteomes" id="UP001165960"/>
    </source>
</evidence>
<sequence>MNHKKRCIIGVKKKYQGSLLGIIITVMNDISILILKTSQNQELNPGPKNMQPTNPGGQGLSHPHFFWLKSEGCLMTRLQSPGDFPNRIWTSVKCAPPKVQTYAEAAVCLKEVKAKLKNEPSNKCQSTLVPSTKSVAHLAATAPMSTLLMLTL</sequence>
<gene>
    <name evidence="1" type="ORF">DSO57_1039730</name>
</gene>
<comment type="caution">
    <text evidence="1">The sequence shown here is derived from an EMBL/GenBank/DDBJ whole genome shotgun (WGS) entry which is preliminary data.</text>
</comment>
<protein>
    <submittedName>
        <fullName evidence="1">Uncharacterized protein</fullName>
    </submittedName>
</protein>
<evidence type="ECO:0000313" key="1">
    <source>
        <dbReference type="EMBL" id="KAJ9083363.1"/>
    </source>
</evidence>
<accession>A0ACC2U8J8</accession>
<reference evidence="1" key="1">
    <citation type="submission" date="2022-04" db="EMBL/GenBank/DDBJ databases">
        <title>Genome of the entomopathogenic fungus Entomophthora muscae.</title>
        <authorList>
            <person name="Elya C."/>
            <person name="Lovett B.R."/>
            <person name="Lee E."/>
            <person name="Macias A.M."/>
            <person name="Hajek A.E."/>
            <person name="De Bivort B.L."/>
            <person name="Kasson M.T."/>
            <person name="De Fine Licht H.H."/>
            <person name="Stajich J.E."/>
        </authorList>
    </citation>
    <scope>NUCLEOTIDE SEQUENCE</scope>
    <source>
        <strain evidence="1">Berkeley</strain>
    </source>
</reference>
<proteinExistence type="predicted"/>
<keyword evidence="2" id="KW-1185">Reference proteome</keyword>
<name>A0ACC2U8J8_9FUNG</name>
<dbReference type="Proteomes" id="UP001165960">
    <property type="component" value="Unassembled WGS sequence"/>
</dbReference>
<organism evidence="1 2">
    <name type="scientific">Entomophthora muscae</name>
    <dbReference type="NCBI Taxonomy" id="34485"/>
    <lineage>
        <taxon>Eukaryota</taxon>
        <taxon>Fungi</taxon>
        <taxon>Fungi incertae sedis</taxon>
        <taxon>Zoopagomycota</taxon>
        <taxon>Entomophthoromycotina</taxon>
        <taxon>Entomophthoromycetes</taxon>
        <taxon>Entomophthorales</taxon>
        <taxon>Entomophthoraceae</taxon>
        <taxon>Entomophthora</taxon>
    </lineage>
</organism>